<feature type="region of interest" description="Disordered" evidence="1">
    <location>
        <begin position="843"/>
        <end position="1067"/>
    </location>
</feature>
<feature type="compositionally biased region" description="Low complexity" evidence="1">
    <location>
        <begin position="485"/>
        <end position="498"/>
    </location>
</feature>
<protein>
    <submittedName>
        <fullName evidence="2">Uncharacterized protein</fullName>
    </submittedName>
</protein>
<dbReference type="AlphaFoldDB" id="A0AAF0JBJ3"/>
<keyword evidence="3" id="KW-1185">Reference proteome</keyword>
<name>A0AAF0JBJ3_9BASI</name>
<feature type="compositionally biased region" description="Basic and acidic residues" evidence="1">
    <location>
        <begin position="848"/>
        <end position="890"/>
    </location>
</feature>
<reference evidence="2" key="1">
    <citation type="submission" date="2023-03" db="EMBL/GenBank/DDBJ databases">
        <title>Mating type loci evolution in Malassezia.</title>
        <authorList>
            <person name="Coelho M.A."/>
        </authorList>
    </citation>
    <scope>NUCLEOTIDE SEQUENCE</scope>
    <source>
        <strain evidence="2">CBS 9431</strain>
    </source>
</reference>
<accession>A0AAF0JBJ3</accession>
<feature type="compositionally biased region" description="Pro residues" evidence="1">
    <location>
        <begin position="642"/>
        <end position="654"/>
    </location>
</feature>
<feature type="region of interest" description="Disordered" evidence="1">
    <location>
        <begin position="282"/>
        <end position="385"/>
    </location>
</feature>
<proteinExistence type="predicted"/>
<feature type="compositionally biased region" description="Polar residues" evidence="1">
    <location>
        <begin position="450"/>
        <end position="461"/>
    </location>
</feature>
<feature type="compositionally biased region" description="Low complexity" evidence="1">
    <location>
        <begin position="946"/>
        <end position="962"/>
    </location>
</feature>
<feature type="compositionally biased region" description="Basic and acidic residues" evidence="1">
    <location>
        <begin position="1011"/>
        <end position="1041"/>
    </location>
</feature>
<feature type="compositionally biased region" description="Low complexity" evidence="1">
    <location>
        <begin position="572"/>
        <end position="585"/>
    </location>
</feature>
<gene>
    <name evidence="2" type="ORF">MJAP1_003291</name>
</gene>
<evidence type="ECO:0000313" key="3">
    <source>
        <dbReference type="Proteomes" id="UP001217754"/>
    </source>
</evidence>
<dbReference type="Proteomes" id="UP001217754">
    <property type="component" value="Chromosome 6"/>
</dbReference>
<dbReference type="RefSeq" id="XP_060123202.1">
    <property type="nucleotide sequence ID" value="XM_060267219.1"/>
</dbReference>
<evidence type="ECO:0000313" key="2">
    <source>
        <dbReference type="EMBL" id="WFD40305.1"/>
    </source>
</evidence>
<feature type="compositionally biased region" description="Basic and acidic residues" evidence="1">
    <location>
        <begin position="979"/>
        <end position="997"/>
    </location>
</feature>
<feature type="compositionally biased region" description="Basic and acidic residues" evidence="1">
    <location>
        <begin position="897"/>
        <end position="914"/>
    </location>
</feature>
<organism evidence="2 3">
    <name type="scientific">Malassezia japonica</name>
    <dbReference type="NCBI Taxonomy" id="223818"/>
    <lineage>
        <taxon>Eukaryota</taxon>
        <taxon>Fungi</taxon>
        <taxon>Dikarya</taxon>
        <taxon>Basidiomycota</taxon>
        <taxon>Ustilaginomycotina</taxon>
        <taxon>Malasseziomycetes</taxon>
        <taxon>Malasseziales</taxon>
        <taxon>Malasseziaceae</taxon>
        <taxon>Malassezia</taxon>
    </lineage>
</organism>
<dbReference type="EMBL" id="CP119963">
    <property type="protein sequence ID" value="WFD40305.1"/>
    <property type="molecule type" value="Genomic_DNA"/>
</dbReference>
<feature type="compositionally biased region" description="Low complexity" evidence="1">
    <location>
        <begin position="344"/>
        <end position="362"/>
    </location>
</feature>
<feature type="region of interest" description="Disordered" evidence="1">
    <location>
        <begin position="428"/>
        <end position="684"/>
    </location>
</feature>
<evidence type="ECO:0000256" key="1">
    <source>
        <dbReference type="SAM" id="MobiDB-lite"/>
    </source>
</evidence>
<dbReference type="GeneID" id="85226942"/>
<sequence>MEARSGEAAVPVIILRSESPLPKFCVPFPIPPPSSDIALLRLSVLRILSGQNMAEATRPLTYSEQLKQVTIQSWRLKMLELIQVQGGSAAPVDDEITFGLPLEDEHKCSALEHGDEIVVRLRNGYTIQELSLPPLPANYDYAAAVGSDASVFKEPEIKISKPTEPSSHSSSVQANPTANFHAHSYPDYRNGYRVVVANGVNNGVGYRGSTAPAVQLDAERAMQQHQLASLMSMARANSTAGAEARAKLASMGIVPPKPAKSQPKRTQDVRRSAVLPETALVIGPGLQGPAGERGQRGAPAPAPFPVPEAPKRVEKKKRSQMPEVPVAPAPIFNKRTQKPPPITTSPTLSTPSSTSPLVRSPLGGELRNFSGSTTERKKKKAGRRSQLQTLLTAANGSSSSATAQLFRPLYESGAIASPGVQQQLITHTGERRTPASAPKNVSDAAPQEAKGQSQSTRSVSASDAMRRLFTQGLADVTDEGEAKPQGQQPRQPSQGLRLFSRGRRAPSKAEATPVQDEAPVADDAVHATHPAPPVPESYPSVVSVHDGNRMTEAPAPRYSAPRPVGPPRFSYQAPQQLAPTTQQAPVAPPTTVPMGERTVPMGERPVPMGERPVPMGERPVPMGERPVRSAFQEHVAQRTELPAPPMPSVPPPAAPALSLTSSVSHDEPMPQSTRDALPAYSREGAEPYAHSMSLLRLAPRATLGGEVQEKAVAPPTVVAYEAEASQAPPVVVASEADTSQAPTTVVKSELKEPSSAMPTSAVHFAAPPRAEPPTAVYSQHSSAAVSTDALVQEFEDALESQPDMPEEQRASLEAKIERLQLEKDLPNEPNSDLAERLRKVAEAPIDLGRSESKRESGLAERLKGVAETPIDLKPEHKKEEHLGEKVKEVAETPIDLAPEHHRQSAAGEKLREAAEAPVDLRGVPTEASAARRAGPVPHEASAVPLAGTEAESAAPAGAAAASLSYITPPGGLAPVAHDSSAERAAHVEHTASERATDDLPPTPAEPTLSKADLRYLEVQKELAAERARQDRAERQRIERLSQHARRGGVVRRNESAPPSAEEVAQAEHERYLAEQRVAEEQAIERAAQDAAHAREQAILEEHAAELRRAAEAAAYEERFQDAQRAAEEDLAAQRFAEQRARLAAEQARLAAEQKALDEQWALHQRQLHSH</sequence>